<organism evidence="1 2">
    <name type="scientific">Marvinbryantia formatexigens DSM 14469</name>
    <dbReference type="NCBI Taxonomy" id="478749"/>
    <lineage>
        <taxon>Bacteria</taxon>
        <taxon>Bacillati</taxon>
        <taxon>Bacillota</taxon>
        <taxon>Clostridia</taxon>
        <taxon>Lachnospirales</taxon>
        <taxon>Lachnospiraceae</taxon>
        <taxon>Marvinbryantia</taxon>
    </lineage>
</organism>
<sequence>MVAKKRVFYAKTAIQISQKIPKIKYNMCFLLTEKNEKVII</sequence>
<protein>
    <submittedName>
        <fullName evidence="1">Uncharacterized protein</fullName>
    </submittedName>
</protein>
<proteinExistence type="predicted"/>
<evidence type="ECO:0000313" key="1">
    <source>
        <dbReference type="EMBL" id="EET58818.1"/>
    </source>
</evidence>
<dbReference type="AlphaFoldDB" id="C6LKT2"/>
<comment type="caution">
    <text evidence="1">The sequence shown here is derived from an EMBL/GenBank/DDBJ whole genome shotgun (WGS) entry which is preliminary data.</text>
</comment>
<dbReference type="EMBL" id="ACCL02000025">
    <property type="protein sequence ID" value="EET58818.1"/>
    <property type="molecule type" value="Genomic_DNA"/>
</dbReference>
<name>C6LKT2_9FIRM</name>
<gene>
    <name evidence="1" type="ORF">BRYFOR_09278</name>
</gene>
<reference evidence="1" key="1">
    <citation type="submission" date="2009-07" db="EMBL/GenBank/DDBJ databases">
        <authorList>
            <person name="Weinstock G."/>
            <person name="Sodergren E."/>
            <person name="Clifton S."/>
            <person name="Fulton L."/>
            <person name="Fulton B."/>
            <person name="Courtney L."/>
            <person name="Fronick C."/>
            <person name="Harrison M."/>
            <person name="Strong C."/>
            <person name="Farmer C."/>
            <person name="Delahaunty K."/>
            <person name="Markovic C."/>
            <person name="Hall O."/>
            <person name="Minx P."/>
            <person name="Tomlinson C."/>
            <person name="Mitreva M."/>
            <person name="Nelson J."/>
            <person name="Hou S."/>
            <person name="Wollam A."/>
            <person name="Pepin K.H."/>
            <person name="Johnson M."/>
            <person name="Bhonagiri V."/>
            <person name="Nash W.E."/>
            <person name="Warren W."/>
            <person name="Chinwalla A."/>
            <person name="Mardis E.R."/>
            <person name="Wilson R.K."/>
        </authorList>
    </citation>
    <scope>NUCLEOTIDE SEQUENCE [LARGE SCALE GENOMIC DNA]</scope>
    <source>
        <strain evidence="1">DSM 14469</strain>
    </source>
</reference>
<accession>C6LKT2</accession>
<evidence type="ECO:0000313" key="2">
    <source>
        <dbReference type="Proteomes" id="UP000005561"/>
    </source>
</evidence>
<dbReference type="Proteomes" id="UP000005561">
    <property type="component" value="Unassembled WGS sequence"/>
</dbReference>
<keyword evidence="2" id="KW-1185">Reference proteome</keyword>